<comment type="caution">
    <text evidence="1">The sequence shown here is derived from an EMBL/GenBank/DDBJ whole genome shotgun (WGS) entry which is preliminary data.</text>
</comment>
<gene>
    <name evidence="1" type="ORF">LITE_LOCUS20337</name>
</gene>
<accession>A0AAV0KTH4</accession>
<sequence length="45" mass="4967">MKDADHFLNTMDEVPFAKPPLEGQRFKFVSRVGGFGCAAEGKSYS</sequence>
<dbReference type="EMBL" id="CAMGYJ010000005">
    <property type="protein sequence ID" value="CAI0425311.1"/>
    <property type="molecule type" value="Genomic_DNA"/>
</dbReference>
<organism evidence="1 2">
    <name type="scientific">Linum tenue</name>
    <dbReference type="NCBI Taxonomy" id="586396"/>
    <lineage>
        <taxon>Eukaryota</taxon>
        <taxon>Viridiplantae</taxon>
        <taxon>Streptophyta</taxon>
        <taxon>Embryophyta</taxon>
        <taxon>Tracheophyta</taxon>
        <taxon>Spermatophyta</taxon>
        <taxon>Magnoliopsida</taxon>
        <taxon>eudicotyledons</taxon>
        <taxon>Gunneridae</taxon>
        <taxon>Pentapetalae</taxon>
        <taxon>rosids</taxon>
        <taxon>fabids</taxon>
        <taxon>Malpighiales</taxon>
        <taxon>Linaceae</taxon>
        <taxon>Linum</taxon>
    </lineage>
</organism>
<dbReference type="Proteomes" id="UP001154282">
    <property type="component" value="Unassembled WGS sequence"/>
</dbReference>
<protein>
    <submittedName>
        <fullName evidence="1">Uncharacterized protein</fullName>
    </submittedName>
</protein>
<reference evidence="1" key="1">
    <citation type="submission" date="2022-08" db="EMBL/GenBank/DDBJ databases">
        <authorList>
            <person name="Gutierrez-Valencia J."/>
        </authorList>
    </citation>
    <scope>NUCLEOTIDE SEQUENCE</scope>
</reference>
<evidence type="ECO:0000313" key="2">
    <source>
        <dbReference type="Proteomes" id="UP001154282"/>
    </source>
</evidence>
<name>A0AAV0KTH4_9ROSI</name>
<evidence type="ECO:0000313" key="1">
    <source>
        <dbReference type="EMBL" id="CAI0425311.1"/>
    </source>
</evidence>
<keyword evidence="2" id="KW-1185">Reference proteome</keyword>
<dbReference type="AlphaFoldDB" id="A0AAV0KTH4"/>
<proteinExistence type="predicted"/>